<name>A0A6J5RR80_9CAUD</name>
<accession>A0A6J5RR80</accession>
<proteinExistence type="predicted"/>
<evidence type="ECO:0000313" key="2">
    <source>
        <dbReference type="EMBL" id="CAB4199870.1"/>
    </source>
</evidence>
<dbReference type="EMBL" id="LR797469">
    <property type="protein sequence ID" value="CAB4218415.1"/>
    <property type="molecule type" value="Genomic_DNA"/>
</dbReference>
<gene>
    <name evidence="1" type="ORF">UFOVP1154_27</name>
    <name evidence="2" type="ORF">UFOVP1341_10</name>
    <name evidence="3" type="ORF">UFOVP1601_17</name>
</gene>
<evidence type="ECO:0000313" key="3">
    <source>
        <dbReference type="EMBL" id="CAB4218415.1"/>
    </source>
</evidence>
<sequence length="136" mass="14935">MATNVSRGAAAKGRTKKYLQAQGYQVADLEVVRYIFGKGGRMPVKRDQFGSDLLAVNEREVVFVQVKSGKSAAGGSFPDARREFAKHVFPHFATLLIVAWPPRARQPRLVLVLTDGSYCEYLPNPTKGSHGKESKG</sequence>
<organism evidence="2">
    <name type="scientific">uncultured Caudovirales phage</name>
    <dbReference type="NCBI Taxonomy" id="2100421"/>
    <lineage>
        <taxon>Viruses</taxon>
        <taxon>Duplodnaviria</taxon>
        <taxon>Heunggongvirae</taxon>
        <taxon>Uroviricota</taxon>
        <taxon>Caudoviricetes</taxon>
        <taxon>Peduoviridae</taxon>
        <taxon>Maltschvirus</taxon>
        <taxon>Maltschvirus maltsch</taxon>
    </lineage>
</organism>
<protein>
    <submittedName>
        <fullName evidence="2">Uncharacterized protein</fullName>
    </submittedName>
</protein>
<evidence type="ECO:0000313" key="1">
    <source>
        <dbReference type="EMBL" id="CAB4187287.1"/>
    </source>
</evidence>
<reference evidence="2" key="1">
    <citation type="submission" date="2020-05" db="EMBL/GenBank/DDBJ databases">
        <authorList>
            <person name="Chiriac C."/>
            <person name="Salcher M."/>
            <person name="Ghai R."/>
            <person name="Kavagutti S V."/>
        </authorList>
    </citation>
    <scope>NUCLEOTIDE SEQUENCE</scope>
</reference>
<dbReference type="EMBL" id="LR797107">
    <property type="protein sequence ID" value="CAB4187287.1"/>
    <property type="molecule type" value="Genomic_DNA"/>
</dbReference>
<dbReference type="EMBL" id="LR797292">
    <property type="protein sequence ID" value="CAB4199870.1"/>
    <property type="molecule type" value="Genomic_DNA"/>
</dbReference>